<sequence>MCCGFSGQSGHGTPCRKPQNTMLVVQGLSESQLKSWQSLLCDLLQRLGQTFRQPPVLYSYSILIGRDKLLSLNYPTPLFTFPFRKVNVGQNTTTTLTISPLPNFWGFIGLGFYHLGITHHATLTLRACLYCELWFTTPSPSLVGISPMGLGDTSPLPPPFRGGCTLSKTPTSNYAVGWISTLGVRLARASFSY</sequence>
<keyword evidence="2" id="KW-1185">Reference proteome</keyword>
<evidence type="ECO:0000313" key="1">
    <source>
        <dbReference type="EMBL" id="PUU76331.1"/>
    </source>
</evidence>
<evidence type="ECO:0000313" key="2">
    <source>
        <dbReference type="Proteomes" id="UP000244722"/>
    </source>
</evidence>
<reference evidence="1 2" key="1">
    <citation type="submission" date="2017-04" db="EMBL/GenBank/DDBJ databases">
        <title>Draft genome sequence of Tuber borchii Vittad., a whitish edible truffle.</title>
        <authorList>
            <consortium name="DOE Joint Genome Institute"/>
            <person name="Murat C."/>
            <person name="Kuo A."/>
            <person name="Barry K.W."/>
            <person name="Clum A."/>
            <person name="Dockter R.B."/>
            <person name="Fauchery L."/>
            <person name="Iotti M."/>
            <person name="Kohler A."/>
            <person name="Labutti K."/>
            <person name="Lindquist E.A."/>
            <person name="Lipzen A."/>
            <person name="Ohm R.A."/>
            <person name="Wang M."/>
            <person name="Grigoriev I.V."/>
            <person name="Zambonelli A."/>
            <person name="Martin F.M."/>
        </authorList>
    </citation>
    <scope>NUCLEOTIDE SEQUENCE [LARGE SCALE GENOMIC DNA]</scope>
    <source>
        <strain evidence="1 2">Tbo3840</strain>
    </source>
</reference>
<name>A0A2T6ZLH1_TUBBO</name>
<organism evidence="1 2">
    <name type="scientific">Tuber borchii</name>
    <name type="common">White truffle</name>
    <dbReference type="NCBI Taxonomy" id="42251"/>
    <lineage>
        <taxon>Eukaryota</taxon>
        <taxon>Fungi</taxon>
        <taxon>Dikarya</taxon>
        <taxon>Ascomycota</taxon>
        <taxon>Pezizomycotina</taxon>
        <taxon>Pezizomycetes</taxon>
        <taxon>Pezizales</taxon>
        <taxon>Tuberaceae</taxon>
        <taxon>Tuber</taxon>
    </lineage>
</organism>
<dbReference type="EMBL" id="NESQ01000191">
    <property type="protein sequence ID" value="PUU76331.1"/>
    <property type="molecule type" value="Genomic_DNA"/>
</dbReference>
<protein>
    <submittedName>
        <fullName evidence="1">Uncharacterized protein</fullName>
    </submittedName>
</protein>
<dbReference type="Proteomes" id="UP000244722">
    <property type="component" value="Unassembled WGS sequence"/>
</dbReference>
<proteinExistence type="predicted"/>
<dbReference type="AlphaFoldDB" id="A0A2T6ZLH1"/>
<accession>A0A2T6ZLH1</accession>
<comment type="caution">
    <text evidence="1">The sequence shown here is derived from an EMBL/GenBank/DDBJ whole genome shotgun (WGS) entry which is preliminary data.</text>
</comment>
<gene>
    <name evidence="1" type="ORF">B9Z19DRAFT_256952</name>
</gene>